<accession>A0A0H5QUT4</accession>
<sequence>MEFCCVGSLCDLMHICKITLNEGQIAAVCKQVLTGLAYLHSQRHIHRDIKCGNILLDAEGSAKLADFGVSVQLTSTVSKRKTVIGTPYWMAPEVLKETNYDAKADIWSLGITAFEMAIGTPPHANIHPMRVIFIIPTKPPPTLPDPSQWSVQFNDFLLRCLVKDADRRPTAVELLQHPFIVNAPGRTLLQELAMSQQSQIDDFRENQQHQQPAPSGSSNTVITDTMSTMLNTASGTMVFHDNMSTVVVKNTMFPDHFQNSLVEKDDFETMSTMVIRRPADNQLDLEEDSNITESSSLSELTKALEALNQAHIKERDALESFYESRRVALVARIRKAEINAKP</sequence>
<dbReference type="GO" id="GO:0005737">
    <property type="term" value="C:cytoplasm"/>
    <property type="evidence" value="ECO:0007669"/>
    <property type="project" value="TreeGrafter"/>
</dbReference>
<evidence type="ECO:0000259" key="4">
    <source>
        <dbReference type="PROSITE" id="PS50011"/>
    </source>
</evidence>
<protein>
    <recommendedName>
        <fullName evidence="4">Protein kinase domain-containing protein</fullName>
    </recommendedName>
</protein>
<name>A0A0H5QUT4_9EUKA</name>
<feature type="compositionally biased region" description="Polar residues" evidence="3">
    <location>
        <begin position="208"/>
        <end position="222"/>
    </location>
</feature>
<dbReference type="SMART" id="SM00220">
    <property type="entry name" value="S_TKc"/>
    <property type="match status" value="1"/>
</dbReference>
<dbReference type="PANTHER" id="PTHR48012:SF2">
    <property type="entry name" value="STERILE20-LIKE KINASE, ISOFORM B"/>
    <property type="match status" value="1"/>
</dbReference>
<dbReference type="InterPro" id="IPR011009">
    <property type="entry name" value="Kinase-like_dom_sf"/>
</dbReference>
<evidence type="ECO:0000256" key="1">
    <source>
        <dbReference type="ARBA" id="ARBA00022741"/>
    </source>
</evidence>
<evidence type="ECO:0000256" key="2">
    <source>
        <dbReference type="ARBA" id="ARBA00022840"/>
    </source>
</evidence>
<dbReference type="GO" id="GO:0004674">
    <property type="term" value="F:protein serine/threonine kinase activity"/>
    <property type="evidence" value="ECO:0007669"/>
    <property type="project" value="TreeGrafter"/>
</dbReference>
<dbReference type="PANTHER" id="PTHR48012">
    <property type="entry name" value="STERILE20-LIKE KINASE, ISOFORM B-RELATED"/>
    <property type="match status" value="1"/>
</dbReference>
<feature type="region of interest" description="Disordered" evidence="3">
    <location>
        <begin position="196"/>
        <end position="222"/>
    </location>
</feature>
<dbReference type="InterPro" id="IPR000719">
    <property type="entry name" value="Prot_kinase_dom"/>
</dbReference>
<dbReference type="GO" id="GO:0005524">
    <property type="term" value="F:ATP binding"/>
    <property type="evidence" value="ECO:0007669"/>
    <property type="project" value="UniProtKB-KW"/>
</dbReference>
<reference evidence="5" key="1">
    <citation type="submission" date="2015-04" db="EMBL/GenBank/DDBJ databases">
        <title>The genome sequence of the plant pathogenic Rhizarian Plasmodiophora brassicae reveals insights in its biotrophic life cycle and the origin of chitin synthesis.</title>
        <authorList>
            <person name="Schwelm A."/>
            <person name="Fogelqvist J."/>
            <person name="Knaust A."/>
            <person name="Julke S."/>
            <person name="Lilja T."/>
            <person name="Dhandapani V."/>
            <person name="Bonilla-Rosso G."/>
            <person name="Karlsson M."/>
            <person name="Shevchenko A."/>
            <person name="Choi S.R."/>
            <person name="Kim H.G."/>
            <person name="Park J.Y."/>
            <person name="Lim Y.P."/>
            <person name="Ludwig-Muller J."/>
            <person name="Dixelius C."/>
        </authorList>
    </citation>
    <scope>NUCLEOTIDE SEQUENCE</scope>
    <source>
        <tissue evidence="5">Potato root galls</tissue>
    </source>
</reference>
<proteinExistence type="predicted"/>
<keyword evidence="1" id="KW-0547">Nucleotide-binding</keyword>
<dbReference type="AlphaFoldDB" id="A0A0H5QUT4"/>
<organism evidence="5">
    <name type="scientific">Spongospora subterranea</name>
    <dbReference type="NCBI Taxonomy" id="70186"/>
    <lineage>
        <taxon>Eukaryota</taxon>
        <taxon>Sar</taxon>
        <taxon>Rhizaria</taxon>
        <taxon>Endomyxa</taxon>
        <taxon>Phytomyxea</taxon>
        <taxon>Plasmodiophorida</taxon>
        <taxon>Plasmodiophoridae</taxon>
        <taxon>Spongospora</taxon>
    </lineage>
</organism>
<dbReference type="Gene3D" id="1.10.510.10">
    <property type="entry name" value="Transferase(Phosphotransferase) domain 1"/>
    <property type="match status" value="1"/>
</dbReference>
<feature type="domain" description="Protein kinase" evidence="4">
    <location>
        <begin position="1"/>
        <end position="180"/>
    </location>
</feature>
<dbReference type="SUPFAM" id="SSF56112">
    <property type="entry name" value="Protein kinase-like (PK-like)"/>
    <property type="match status" value="1"/>
</dbReference>
<keyword evidence="2" id="KW-0067">ATP-binding</keyword>
<dbReference type="Pfam" id="PF00069">
    <property type="entry name" value="Pkinase"/>
    <property type="match status" value="1"/>
</dbReference>
<evidence type="ECO:0000313" key="5">
    <source>
        <dbReference type="EMBL" id="CRZ05296.1"/>
    </source>
</evidence>
<evidence type="ECO:0000256" key="3">
    <source>
        <dbReference type="SAM" id="MobiDB-lite"/>
    </source>
</evidence>
<dbReference type="PROSITE" id="PS50011">
    <property type="entry name" value="PROTEIN_KINASE_DOM"/>
    <property type="match status" value="1"/>
</dbReference>
<dbReference type="FunFam" id="1.10.510.10:FF:000421">
    <property type="entry name" value="Serine/threonine-protein kinase PAK 6"/>
    <property type="match status" value="1"/>
</dbReference>
<dbReference type="InterPro" id="IPR050629">
    <property type="entry name" value="STE20/SPS1-PAK"/>
</dbReference>
<dbReference type="EMBL" id="HACM01004854">
    <property type="protein sequence ID" value="CRZ05296.1"/>
    <property type="molecule type" value="Transcribed_RNA"/>
</dbReference>